<keyword evidence="3 5" id="KW-0863">Zinc-finger</keyword>
<dbReference type="Proteomes" id="UP000007110">
    <property type="component" value="Unassembled WGS sequence"/>
</dbReference>
<reference evidence="11" key="1">
    <citation type="submission" date="2015-02" db="EMBL/GenBank/DDBJ databases">
        <title>Genome sequencing for Strongylocentrotus purpuratus.</title>
        <authorList>
            <person name="Murali S."/>
            <person name="Liu Y."/>
            <person name="Vee V."/>
            <person name="English A."/>
            <person name="Wang M."/>
            <person name="Skinner E."/>
            <person name="Han Y."/>
            <person name="Muzny D.M."/>
            <person name="Worley K.C."/>
            <person name="Gibbs R.A."/>
        </authorList>
    </citation>
    <scope>NUCLEOTIDE SEQUENCE</scope>
</reference>
<dbReference type="Gene3D" id="1.10.150.50">
    <property type="entry name" value="Transcription Factor, Ets-1"/>
    <property type="match status" value="1"/>
</dbReference>
<feature type="domain" description="RING-type" evidence="8">
    <location>
        <begin position="753"/>
        <end position="788"/>
    </location>
</feature>
<dbReference type="OMA" id="LWCSSEC"/>
<evidence type="ECO:0000313" key="10">
    <source>
        <dbReference type="EnsemblMetazoa" id="XP_030852965"/>
    </source>
</evidence>
<dbReference type="InterPro" id="IPR050216">
    <property type="entry name" value="LRR_domain-containing"/>
</dbReference>
<dbReference type="PANTHER" id="PTHR48051:SF47">
    <property type="entry name" value="LEUCINE RICH REPEAT AND STERILE ALPHA MOTIF CONTAINING 1"/>
    <property type="match status" value="1"/>
</dbReference>
<dbReference type="GO" id="GO:0008270">
    <property type="term" value="F:zinc ion binding"/>
    <property type="evidence" value="ECO:0007669"/>
    <property type="project" value="UniProtKB-KW"/>
</dbReference>
<evidence type="ECO:0000256" key="6">
    <source>
        <dbReference type="SAM" id="Coils"/>
    </source>
</evidence>
<dbReference type="InterPro" id="IPR001660">
    <property type="entry name" value="SAM"/>
</dbReference>
<dbReference type="GO" id="GO:0005737">
    <property type="term" value="C:cytoplasm"/>
    <property type="evidence" value="ECO:0000318"/>
    <property type="project" value="GO_Central"/>
</dbReference>
<feature type="compositionally biased region" description="Basic and acidic residues" evidence="7">
    <location>
        <begin position="1"/>
        <end position="25"/>
    </location>
</feature>
<dbReference type="GeneID" id="100892006"/>
<keyword evidence="3 5" id="KW-0479">Metal-binding</keyword>
<dbReference type="OrthoDB" id="1711136at2759"/>
<keyword evidence="4" id="KW-0862">Zinc</keyword>
<feature type="compositionally biased region" description="Polar residues" evidence="7">
    <location>
        <begin position="26"/>
        <end position="38"/>
    </location>
</feature>
<evidence type="ECO:0000313" key="11">
    <source>
        <dbReference type="Proteomes" id="UP000007110"/>
    </source>
</evidence>
<dbReference type="SUPFAM" id="SSF57850">
    <property type="entry name" value="RING/U-box"/>
    <property type="match status" value="1"/>
</dbReference>
<dbReference type="InParanoid" id="A0A7M7PMM0"/>
<dbReference type="EnsemblMetazoa" id="XM_030997105">
    <property type="protein sequence ID" value="XP_030852965"/>
    <property type="gene ID" value="LOC100892006"/>
</dbReference>
<dbReference type="InterPro" id="IPR001611">
    <property type="entry name" value="Leu-rich_rpt"/>
</dbReference>
<dbReference type="InterPro" id="IPR013083">
    <property type="entry name" value="Znf_RING/FYVE/PHD"/>
</dbReference>
<dbReference type="SUPFAM" id="SSF52058">
    <property type="entry name" value="L domain-like"/>
    <property type="match status" value="1"/>
</dbReference>
<dbReference type="InterPro" id="IPR032675">
    <property type="entry name" value="LRR_dom_sf"/>
</dbReference>
<keyword evidence="2" id="KW-0677">Repeat</keyword>
<dbReference type="InterPro" id="IPR003591">
    <property type="entry name" value="Leu-rich_rpt_typical-subtyp"/>
</dbReference>
<evidence type="ECO:0008006" key="12">
    <source>
        <dbReference type="Google" id="ProtNLM"/>
    </source>
</evidence>
<keyword evidence="6" id="KW-0175">Coiled coil</keyword>
<dbReference type="SMART" id="SM00369">
    <property type="entry name" value="LRR_TYP"/>
    <property type="match status" value="4"/>
</dbReference>
<evidence type="ECO:0000256" key="5">
    <source>
        <dbReference type="PROSITE-ProRule" id="PRU00175"/>
    </source>
</evidence>
<dbReference type="FunFam" id="3.80.10.10:FF:001145">
    <property type="entry name" value="Leucine-rich repeat and sterile alpha motif-containing 1"/>
    <property type="match status" value="1"/>
</dbReference>
<feature type="region of interest" description="Disordered" evidence="7">
    <location>
        <begin position="694"/>
        <end position="738"/>
    </location>
</feature>
<evidence type="ECO:0000259" key="8">
    <source>
        <dbReference type="PROSITE" id="PS50089"/>
    </source>
</evidence>
<dbReference type="CTD" id="90678"/>
<dbReference type="Gene3D" id="3.30.40.10">
    <property type="entry name" value="Zinc/RING finger domain, C3HC4 (zinc finger)"/>
    <property type="match status" value="1"/>
</dbReference>
<accession>A0A7M7PMM0</accession>
<dbReference type="Pfam" id="PF00560">
    <property type="entry name" value="LRR_1"/>
    <property type="match status" value="1"/>
</dbReference>
<evidence type="ECO:0000256" key="1">
    <source>
        <dbReference type="ARBA" id="ARBA00022614"/>
    </source>
</evidence>
<dbReference type="InterPro" id="IPR013761">
    <property type="entry name" value="SAM/pointed_sf"/>
</dbReference>
<evidence type="ECO:0000256" key="4">
    <source>
        <dbReference type="ARBA" id="ARBA00022833"/>
    </source>
</evidence>
<organism evidence="10 11">
    <name type="scientific">Strongylocentrotus purpuratus</name>
    <name type="common">Purple sea urchin</name>
    <dbReference type="NCBI Taxonomy" id="7668"/>
    <lineage>
        <taxon>Eukaryota</taxon>
        <taxon>Metazoa</taxon>
        <taxon>Echinodermata</taxon>
        <taxon>Eleutherozoa</taxon>
        <taxon>Echinozoa</taxon>
        <taxon>Echinoidea</taxon>
        <taxon>Euechinoidea</taxon>
        <taxon>Echinacea</taxon>
        <taxon>Camarodonta</taxon>
        <taxon>Echinidea</taxon>
        <taxon>Strongylocentrotidae</taxon>
        <taxon>Strongylocentrotus</taxon>
    </lineage>
</organism>
<proteinExistence type="predicted"/>
<dbReference type="KEGG" id="spu:100892006"/>
<dbReference type="SMART" id="SM00364">
    <property type="entry name" value="LRR_BAC"/>
    <property type="match status" value="4"/>
</dbReference>
<feature type="domain" description="SAM" evidence="9">
    <location>
        <begin position="628"/>
        <end position="686"/>
    </location>
</feature>
<dbReference type="Gene3D" id="3.80.10.10">
    <property type="entry name" value="Ribonuclease Inhibitor"/>
    <property type="match status" value="1"/>
</dbReference>
<dbReference type="PANTHER" id="PTHR48051">
    <property type="match status" value="1"/>
</dbReference>
<dbReference type="PROSITE" id="PS50105">
    <property type="entry name" value="SAM_DOMAIN"/>
    <property type="match status" value="1"/>
</dbReference>
<keyword evidence="11" id="KW-1185">Reference proteome</keyword>
<dbReference type="Pfam" id="PF23598">
    <property type="entry name" value="LRR_14"/>
    <property type="match status" value="1"/>
</dbReference>
<evidence type="ECO:0000256" key="7">
    <source>
        <dbReference type="SAM" id="MobiDB-lite"/>
    </source>
</evidence>
<evidence type="ECO:0000259" key="9">
    <source>
        <dbReference type="PROSITE" id="PS50105"/>
    </source>
</evidence>
<feature type="coiled-coil region" evidence="6">
    <location>
        <begin position="293"/>
        <end position="446"/>
    </location>
</feature>
<evidence type="ECO:0000256" key="2">
    <source>
        <dbReference type="ARBA" id="ARBA00022737"/>
    </source>
</evidence>
<evidence type="ECO:0000256" key="3">
    <source>
        <dbReference type="ARBA" id="ARBA00022771"/>
    </source>
</evidence>
<dbReference type="InterPro" id="IPR055414">
    <property type="entry name" value="LRR_R13L4/SHOC2-like"/>
</dbReference>
<sequence length="803" mass="92143">MAECEAVKPKSKKPDSAHREEEEGGSKTQSTGSEAHSSPTKMPFFKKKPTEPKSNKDVWEVEVIMHKQSNEAKKRMEHCQFLAQASPEPNYDLSKCELTEVLAGTYSQCKVLRKEVLIMSDNLLSSLNGGGNIKDLSLLRVLDLRNNRFAQLPDALTELGQLQVLDVTDNKLKQLPKSIGKLHALQTLNARGNSLKELPDSVCQMKSLRTLDISHNQIRSLPRRFCNIRTLESLTLDIDHMTYPTPDICQDGTDSIMKFMCAENGIEYSPPSKHLLPVLNTYTRETESSSSALQALQREDDQLNSSVLKYETKRNQKQSDFVRLEQELAQLEAQQAQIAESSNRNRVLLLQSLARDQEEADHNIRNIQEKSESDKRQMISSLQEVEHRSAYLIQQLLEMNEKAKKKEAFLDEMERKMMEDEKMFKIQEEERKLVRENEVLVSMERILRERHAFESQRLKYEEHRDSVTKQAMDIDELEMQKLGRQLSSIKQNRDEIFKELMEEEEFQRQAFETLLINKDARHKRLTDTIYMIQQQLAEVTMAEIEKRNMKADSASLALEQKREDLAALLKQLMMQREEREGALKQRMLEMEELRERTEQDYWLVQYQRLLDKKPQSLIDQEHKLELAVVDILQEAGAEDYIPRFARHRVSIETMMQMGMDELREIGVHEVGLRKAILTAVQGYVQAQTRAMEKAAALERPAEPSAPPMDPGSGKGKKEEEEEMGAAAASRPVEAMQAPEGYNPDVTVRVTTECVICMEKDSDMLFMMCGHICCCVKCSQPLFKCPLCRGDITSKIIVGNTPVG</sequence>
<dbReference type="CDD" id="cd16515">
    <property type="entry name" value="RING-HC_LRSAM1"/>
    <property type="match status" value="1"/>
</dbReference>
<keyword evidence="1" id="KW-0433">Leucine-rich repeat</keyword>
<dbReference type="SUPFAM" id="SSF47769">
    <property type="entry name" value="SAM/Pointed domain"/>
    <property type="match status" value="1"/>
</dbReference>
<dbReference type="PROSITE" id="PS51450">
    <property type="entry name" value="LRR"/>
    <property type="match status" value="1"/>
</dbReference>
<dbReference type="SMART" id="SM00454">
    <property type="entry name" value="SAM"/>
    <property type="match status" value="1"/>
</dbReference>
<feature type="coiled-coil region" evidence="6">
    <location>
        <begin position="532"/>
        <end position="585"/>
    </location>
</feature>
<dbReference type="Pfam" id="PF13920">
    <property type="entry name" value="zf-C3HC4_3"/>
    <property type="match status" value="1"/>
</dbReference>
<name>A0A7M7PMM0_STRPU</name>
<dbReference type="AlphaFoldDB" id="A0A7M7PMM0"/>
<dbReference type="InterPro" id="IPR001841">
    <property type="entry name" value="Znf_RING"/>
</dbReference>
<dbReference type="Pfam" id="PF00536">
    <property type="entry name" value="SAM_1"/>
    <property type="match status" value="1"/>
</dbReference>
<protein>
    <recommendedName>
        <fullName evidence="12">E3 ubiquitin-protein ligase LRSAM1</fullName>
    </recommendedName>
</protein>
<reference evidence="10" key="2">
    <citation type="submission" date="2021-01" db="UniProtKB">
        <authorList>
            <consortium name="EnsemblMetazoa"/>
        </authorList>
    </citation>
    <scope>IDENTIFICATION</scope>
</reference>
<dbReference type="PROSITE" id="PS50089">
    <property type="entry name" value="ZF_RING_2"/>
    <property type="match status" value="1"/>
</dbReference>
<dbReference type="RefSeq" id="XP_030852965.1">
    <property type="nucleotide sequence ID" value="XM_030997105.1"/>
</dbReference>
<feature type="region of interest" description="Disordered" evidence="7">
    <location>
        <begin position="1"/>
        <end position="52"/>
    </location>
</feature>